<dbReference type="Pfam" id="PF06574">
    <property type="entry name" value="FAD_syn"/>
    <property type="match status" value="1"/>
</dbReference>
<dbReference type="InterPro" id="IPR014729">
    <property type="entry name" value="Rossmann-like_a/b/a_fold"/>
</dbReference>
<keyword evidence="11 15" id="KW-0067">ATP-binding</keyword>
<dbReference type="UniPathway" id="UPA00277">
    <property type="reaction ID" value="UER00407"/>
</dbReference>
<protein>
    <recommendedName>
        <fullName evidence="15">Riboflavin biosynthesis protein</fullName>
    </recommendedName>
    <domain>
        <recommendedName>
            <fullName evidence="15">Riboflavin kinase</fullName>
            <ecNumber evidence="15">2.7.1.26</ecNumber>
        </recommendedName>
        <alternativeName>
            <fullName evidence="15">Flavokinase</fullName>
        </alternativeName>
    </domain>
    <domain>
        <recommendedName>
            <fullName evidence="15">FMN adenylyltransferase</fullName>
            <ecNumber evidence="15">2.7.7.2</ecNumber>
        </recommendedName>
        <alternativeName>
            <fullName evidence="15">FAD pyrophosphorylase</fullName>
        </alternativeName>
        <alternativeName>
            <fullName evidence="15">FAD synthase</fullName>
        </alternativeName>
    </domain>
</protein>
<dbReference type="Gene3D" id="3.40.50.620">
    <property type="entry name" value="HUPs"/>
    <property type="match status" value="1"/>
</dbReference>
<dbReference type="InterPro" id="IPR015865">
    <property type="entry name" value="Riboflavin_kinase_bac/euk"/>
</dbReference>
<dbReference type="NCBIfam" id="NF004163">
    <property type="entry name" value="PRK05627.1-6"/>
    <property type="match status" value="1"/>
</dbReference>
<organism evidence="17 18">
    <name type="scientific">Legionella brunensis</name>
    <dbReference type="NCBI Taxonomy" id="29422"/>
    <lineage>
        <taxon>Bacteria</taxon>
        <taxon>Pseudomonadati</taxon>
        <taxon>Pseudomonadota</taxon>
        <taxon>Gammaproteobacteria</taxon>
        <taxon>Legionellales</taxon>
        <taxon>Legionellaceae</taxon>
        <taxon>Legionella</taxon>
    </lineage>
</organism>
<dbReference type="Gene3D" id="2.40.30.30">
    <property type="entry name" value="Riboflavin kinase-like"/>
    <property type="match status" value="1"/>
</dbReference>
<dbReference type="InterPro" id="IPR023468">
    <property type="entry name" value="Riboflavin_kinase"/>
</dbReference>
<comment type="pathway">
    <text evidence="2 15">Cofactor biosynthesis; FAD biosynthesis; FAD from FMN: step 1/1.</text>
</comment>
<accession>A0A0W0SL76</accession>
<dbReference type="FunFam" id="3.40.50.620:FF:000021">
    <property type="entry name" value="Riboflavin biosynthesis protein"/>
    <property type="match status" value="1"/>
</dbReference>
<dbReference type="GO" id="GO:0005524">
    <property type="term" value="F:ATP binding"/>
    <property type="evidence" value="ECO:0007669"/>
    <property type="project" value="UniProtKB-UniRule"/>
</dbReference>
<dbReference type="STRING" id="29422.Lbru_1488"/>
<dbReference type="EC" id="2.7.1.26" evidence="15"/>
<keyword evidence="5 15" id="KW-0288">FMN</keyword>
<dbReference type="InterPro" id="IPR015864">
    <property type="entry name" value="FAD_synthase"/>
</dbReference>
<evidence type="ECO:0000256" key="15">
    <source>
        <dbReference type="PIRNR" id="PIRNR004491"/>
    </source>
</evidence>
<dbReference type="InterPro" id="IPR002606">
    <property type="entry name" value="Riboflavin_kinase_bac"/>
</dbReference>
<reference evidence="17 18" key="1">
    <citation type="submission" date="2015-11" db="EMBL/GenBank/DDBJ databases">
        <title>Genomic analysis of 38 Legionella species identifies large and diverse effector repertoires.</title>
        <authorList>
            <person name="Burstein D."/>
            <person name="Amaro F."/>
            <person name="Zusman T."/>
            <person name="Lifshitz Z."/>
            <person name="Cohen O."/>
            <person name="Gilbert J.A."/>
            <person name="Pupko T."/>
            <person name="Shuman H.A."/>
            <person name="Segal G."/>
        </authorList>
    </citation>
    <scope>NUCLEOTIDE SEQUENCE [LARGE SCALE GENOMIC DNA]</scope>
    <source>
        <strain evidence="17 18">ATCC 43878</strain>
    </source>
</reference>
<evidence type="ECO:0000256" key="6">
    <source>
        <dbReference type="ARBA" id="ARBA00022679"/>
    </source>
</evidence>
<dbReference type="UniPathway" id="UPA00276">
    <property type="reaction ID" value="UER00406"/>
</dbReference>
<evidence type="ECO:0000259" key="16">
    <source>
        <dbReference type="SMART" id="SM00904"/>
    </source>
</evidence>
<dbReference type="SMART" id="SM00904">
    <property type="entry name" value="Flavokinase"/>
    <property type="match status" value="1"/>
</dbReference>
<feature type="domain" description="Riboflavin kinase" evidence="16">
    <location>
        <begin position="183"/>
        <end position="306"/>
    </location>
</feature>
<dbReference type="GO" id="GO:0009398">
    <property type="term" value="P:FMN biosynthetic process"/>
    <property type="evidence" value="ECO:0007669"/>
    <property type="project" value="UniProtKB-UniRule"/>
</dbReference>
<evidence type="ECO:0000313" key="17">
    <source>
        <dbReference type="EMBL" id="KTC84127.1"/>
    </source>
</evidence>
<name>A0A0W0SL76_9GAMM</name>
<evidence type="ECO:0000313" key="18">
    <source>
        <dbReference type="Proteomes" id="UP000054742"/>
    </source>
</evidence>
<evidence type="ECO:0000256" key="12">
    <source>
        <dbReference type="ARBA" id="ARBA00023268"/>
    </source>
</evidence>
<keyword evidence="4 15" id="KW-0285">Flavoprotein</keyword>
<evidence type="ECO:0000256" key="7">
    <source>
        <dbReference type="ARBA" id="ARBA00022695"/>
    </source>
</evidence>
<evidence type="ECO:0000256" key="14">
    <source>
        <dbReference type="ARBA" id="ARBA00049494"/>
    </source>
</evidence>
<dbReference type="NCBIfam" id="TIGR00083">
    <property type="entry name" value="ribF"/>
    <property type="match status" value="1"/>
</dbReference>
<evidence type="ECO:0000256" key="11">
    <source>
        <dbReference type="ARBA" id="ARBA00022840"/>
    </source>
</evidence>
<dbReference type="GO" id="GO:0009231">
    <property type="term" value="P:riboflavin biosynthetic process"/>
    <property type="evidence" value="ECO:0007669"/>
    <property type="project" value="InterPro"/>
</dbReference>
<evidence type="ECO:0000256" key="13">
    <source>
        <dbReference type="ARBA" id="ARBA00047880"/>
    </source>
</evidence>
<evidence type="ECO:0000256" key="9">
    <source>
        <dbReference type="ARBA" id="ARBA00022777"/>
    </source>
</evidence>
<dbReference type="PIRSF" id="PIRSF004491">
    <property type="entry name" value="FAD_Synth"/>
    <property type="match status" value="1"/>
</dbReference>
<comment type="catalytic activity">
    <reaction evidence="14 15">
        <text>FMN + ATP + H(+) = FAD + diphosphate</text>
        <dbReference type="Rhea" id="RHEA:17237"/>
        <dbReference type="ChEBI" id="CHEBI:15378"/>
        <dbReference type="ChEBI" id="CHEBI:30616"/>
        <dbReference type="ChEBI" id="CHEBI:33019"/>
        <dbReference type="ChEBI" id="CHEBI:57692"/>
        <dbReference type="ChEBI" id="CHEBI:58210"/>
        <dbReference type="EC" id="2.7.7.2"/>
    </reaction>
</comment>
<keyword evidence="18" id="KW-1185">Reference proteome</keyword>
<keyword evidence="7 15" id="KW-0548">Nucleotidyltransferase</keyword>
<dbReference type="Proteomes" id="UP000054742">
    <property type="component" value="Unassembled WGS sequence"/>
</dbReference>
<dbReference type="EC" id="2.7.7.2" evidence="15"/>
<dbReference type="InterPro" id="IPR023465">
    <property type="entry name" value="Riboflavin_kinase_dom_sf"/>
</dbReference>
<evidence type="ECO:0000256" key="8">
    <source>
        <dbReference type="ARBA" id="ARBA00022741"/>
    </source>
</evidence>
<keyword evidence="10 15" id="KW-0274">FAD</keyword>
<dbReference type="NCBIfam" id="NF004159">
    <property type="entry name" value="PRK05627.1-2"/>
    <property type="match status" value="1"/>
</dbReference>
<gene>
    <name evidence="17" type="primary">ribF</name>
    <name evidence="17" type="ORF">Lbru_1488</name>
</gene>
<dbReference type="SUPFAM" id="SSF52374">
    <property type="entry name" value="Nucleotidylyl transferase"/>
    <property type="match status" value="1"/>
</dbReference>
<dbReference type="RefSeq" id="WP_058441559.1">
    <property type="nucleotide sequence ID" value="NZ_CAAAHU010000003.1"/>
</dbReference>
<evidence type="ECO:0000256" key="3">
    <source>
        <dbReference type="ARBA" id="ARBA00005201"/>
    </source>
</evidence>
<sequence>MKLLRGLDNISCFSQGTVATIGNFDGVHRGHQALLTKLLTHANRLQLPSVVLLFEPQPGEFFHKQQSPARLSSLREKLEVFKHYNIDYVCCLKFNKELALMAAEDFARHYFFSLLQIKYLLVGEDFRFGQQRKGDVHLIREMGKEQDCCVETFPDVALESERISSTKIREALAKGDLNRASILLGRTFTLCGRVIRGDGRGRQWGIPTANLSMHRLSLPLKGVFCVQIERNGLWFTGVANLGSRPTVDGTKNVLEIHLFDFDENLYGEMLQVFFLHKLRDEIKFSSIDALIKQIHDDVNAAKAYFCAIPGV</sequence>
<dbReference type="PATRIC" id="fig|29422.6.peg.1574"/>
<proteinExistence type="inferred from homology"/>
<comment type="caution">
    <text evidence="17">The sequence shown here is derived from an EMBL/GenBank/DDBJ whole genome shotgun (WGS) entry which is preliminary data.</text>
</comment>
<comment type="similarity">
    <text evidence="15">Belongs to the ribF family.</text>
</comment>
<comment type="catalytic activity">
    <reaction evidence="13 15">
        <text>riboflavin + ATP = FMN + ADP + H(+)</text>
        <dbReference type="Rhea" id="RHEA:14357"/>
        <dbReference type="ChEBI" id="CHEBI:15378"/>
        <dbReference type="ChEBI" id="CHEBI:30616"/>
        <dbReference type="ChEBI" id="CHEBI:57986"/>
        <dbReference type="ChEBI" id="CHEBI:58210"/>
        <dbReference type="ChEBI" id="CHEBI:456216"/>
        <dbReference type="EC" id="2.7.1.26"/>
    </reaction>
</comment>
<dbReference type="OrthoDB" id="9803667at2"/>
<dbReference type="NCBIfam" id="NF004162">
    <property type="entry name" value="PRK05627.1-5"/>
    <property type="match status" value="1"/>
</dbReference>
<dbReference type="Pfam" id="PF01687">
    <property type="entry name" value="Flavokinase"/>
    <property type="match status" value="1"/>
</dbReference>
<evidence type="ECO:0000256" key="5">
    <source>
        <dbReference type="ARBA" id="ARBA00022643"/>
    </source>
</evidence>
<dbReference type="EMBL" id="LNXV01000011">
    <property type="protein sequence ID" value="KTC84127.1"/>
    <property type="molecule type" value="Genomic_DNA"/>
</dbReference>
<dbReference type="GO" id="GO:0008531">
    <property type="term" value="F:riboflavin kinase activity"/>
    <property type="evidence" value="ECO:0007669"/>
    <property type="project" value="UniProtKB-UniRule"/>
</dbReference>
<dbReference type="SUPFAM" id="SSF82114">
    <property type="entry name" value="Riboflavin kinase-like"/>
    <property type="match status" value="1"/>
</dbReference>
<evidence type="ECO:0000256" key="10">
    <source>
        <dbReference type="ARBA" id="ARBA00022827"/>
    </source>
</evidence>
<evidence type="ECO:0000256" key="4">
    <source>
        <dbReference type="ARBA" id="ARBA00022630"/>
    </source>
</evidence>
<comment type="function">
    <text evidence="1">Catalyzes the phosphorylation of riboflavin to FMN followed by the adenylation of FMN to FAD.</text>
</comment>
<dbReference type="NCBIfam" id="NF004160">
    <property type="entry name" value="PRK05627.1-3"/>
    <property type="match status" value="1"/>
</dbReference>
<comment type="pathway">
    <text evidence="3 15">Cofactor biosynthesis; FMN biosynthesis; FMN from riboflavin (ATP route): step 1/1.</text>
</comment>
<keyword evidence="12" id="KW-0511">Multifunctional enzyme</keyword>
<dbReference type="PANTHER" id="PTHR22749">
    <property type="entry name" value="RIBOFLAVIN KINASE/FMN ADENYLYLTRANSFERASE"/>
    <property type="match status" value="1"/>
</dbReference>
<dbReference type="CDD" id="cd02064">
    <property type="entry name" value="FAD_synthetase_N"/>
    <property type="match status" value="1"/>
</dbReference>
<evidence type="ECO:0000256" key="2">
    <source>
        <dbReference type="ARBA" id="ARBA00004726"/>
    </source>
</evidence>
<keyword evidence="8 15" id="KW-0547">Nucleotide-binding</keyword>
<dbReference type="PANTHER" id="PTHR22749:SF6">
    <property type="entry name" value="RIBOFLAVIN KINASE"/>
    <property type="match status" value="1"/>
</dbReference>
<dbReference type="AlphaFoldDB" id="A0A0W0SL76"/>
<dbReference type="GO" id="GO:0003919">
    <property type="term" value="F:FMN adenylyltransferase activity"/>
    <property type="evidence" value="ECO:0007669"/>
    <property type="project" value="UniProtKB-UniRule"/>
</dbReference>
<dbReference type="GO" id="GO:0006747">
    <property type="term" value="P:FAD biosynthetic process"/>
    <property type="evidence" value="ECO:0007669"/>
    <property type="project" value="UniProtKB-UniRule"/>
</dbReference>
<keyword evidence="6 15" id="KW-0808">Transferase</keyword>
<keyword evidence="9 15" id="KW-0418">Kinase</keyword>
<evidence type="ECO:0000256" key="1">
    <source>
        <dbReference type="ARBA" id="ARBA00002121"/>
    </source>
</evidence>